<dbReference type="OrthoDB" id="3143151at2759"/>
<sequence length="378" mass="42409">MLLSKACDITGIVAMACARHGCFAPNSLANLKKGERQANVDWAFLQALKTTNMGDIKQVILMYDIVCQYIIHLWDRIGSKLPDGMEIERSIGLLQVHAHQLSCFFRYASSFIPGAAIVAGETLESLWSTLNSVSPMTRTSTLAHRSEVLDDHMNDSNWKKLLNMPVLCTKYKNASEMQESAGIYFAKFRAGLSRDSVAQWTWQIEQAESQRLHDITVMDIMQTSAVDTHSGNSAASHESIGVPASPDEEWVQLGIDLEEWQLTLQDQARRLQKEPREEDEKKIDNERHLLGVQLAKFLAARPYVAANGVIINVDPSENPPECFDNFDNDGTTWRVNDSAMEDMDAYMECQAAEVHPTNAKKTLLQGELVEKDELCKCK</sequence>
<comment type="caution">
    <text evidence="1">The sequence shown here is derived from an EMBL/GenBank/DDBJ whole genome shotgun (WGS) entry which is preliminary data.</text>
</comment>
<evidence type="ECO:0000313" key="2">
    <source>
        <dbReference type="Proteomes" id="UP000717328"/>
    </source>
</evidence>
<dbReference type="Proteomes" id="UP000717328">
    <property type="component" value="Unassembled WGS sequence"/>
</dbReference>
<dbReference type="EMBL" id="JABCKI010000755">
    <property type="protein sequence ID" value="KAG5649727.1"/>
    <property type="molecule type" value="Genomic_DNA"/>
</dbReference>
<accession>A0A9P7GFN1</accession>
<dbReference type="InterPro" id="IPR040521">
    <property type="entry name" value="KDZ"/>
</dbReference>
<name>A0A9P7GFN1_9AGAR</name>
<proteinExistence type="predicted"/>
<protein>
    <submittedName>
        <fullName evidence="1">Uncharacterized protein</fullName>
    </submittedName>
</protein>
<keyword evidence="2" id="KW-1185">Reference proteome</keyword>
<evidence type="ECO:0000313" key="1">
    <source>
        <dbReference type="EMBL" id="KAG5649727.1"/>
    </source>
</evidence>
<dbReference type="Pfam" id="PF18758">
    <property type="entry name" value="KDZ"/>
    <property type="match status" value="1"/>
</dbReference>
<dbReference type="AlphaFoldDB" id="A0A9P7GFN1"/>
<organism evidence="1 2">
    <name type="scientific">Sphagnurus paluster</name>
    <dbReference type="NCBI Taxonomy" id="117069"/>
    <lineage>
        <taxon>Eukaryota</taxon>
        <taxon>Fungi</taxon>
        <taxon>Dikarya</taxon>
        <taxon>Basidiomycota</taxon>
        <taxon>Agaricomycotina</taxon>
        <taxon>Agaricomycetes</taxon>
        <taxon>Agaricomycetidae</taxon>
        <taxon>Agaricales</taxon>
        <taxon>Tricholomatineae</taxon>
        <taxon>Lyophyllaceae</taxon>
        <taxon>Sphagnurus</taxon>
    </lineage>
</organism>
<reference evidence="1" key="1">
    <citation type="submission" date="2021-02" db="EMBL/GenBank/DDBJ databases">
        <authorList>
            <person name="Nieuwenhuis M."/>
            <person name="Van De Peppel L.J.J."/>
        </authorList>
    </citation>
    <scope>NUCLEOTIDE SEQUENCE</scope>
    <source>
        <strain evidence="1">D49</strain>
    </source>
</reference>
<gene>
    <name evidence="1" type="ORF">H0H81_002360</name>
</gene>
<reference evidence="1" key="2">
    <citation type="submission" date="2021-10" db="EMBL/GenBank/DDBJ databases">
        <title>Phylogenomics reveals ancestral predisposition of the termite-cultivated fungus Termitomyces towards a domesticated lifestyle.</title>
        <authorList>
            <person name="Auxier B."/>
            <person name="Grum-Grzhimaylo A."/>
            <person name="Cardenas M.E."/>
            <person name="Lodge J.D."/>
            <person name="Laessoe T."/>
            <person name="Pedersen O."/>
            <person name="Smith M.E."/>
            <person name="Kuyper T.W."/>
            <person name="Franco-Molano E.A."/>
            <person name="Baroni T.J."/>
            <person name="Aanen D.K."/>
        </authorList>
    </citation>
    <scope>NUCLEOTIDE SEQUENCE</scope>
    <source>
        <strain evidence="1">D49</strain>
    </source>
</reference>